<evidence type="ECO:0000313" key="6">
    <source>
        <dbReference type="EMBL" id="CAH1444694.1"/>
    </source>
</evidence>
<proteinExistence type="predicted"/>
<organism evidence="6 7">
    <name type="scientific">Lactuca virosa</name>
    <dbReference type="NCBI Taxonomy" id="75947"/>
    <lineage>
        <taxon>Eukaryota</taxon>
        <taxon>Viridiplantae</taxon>
        <taxon>Streptophyta</taxon>
        <taxon>Embryophyta</taxon>
        <taxon>Tracheophyta</taxon>
        <taxon>Spermatophyta</taxon>
        <taxon>Magnoliopsida</taxon>
        <taxon>eudicotyledons</taxon>
        <taxon>Gunneridae</taxon>
        <taxon>Pentapetalae</taxon>
        <taxon>asterids</taxon>
        <taxon>campanulids</taxon>
        <taxon>Asterales</taxon>
        <taxon>Asteraceae</taxon>
        <taxon>Cichorioideae</taxon>
        <taxon>Cichorieae</taxon>
        <taxon>Lactucinae</taxon>
        <taxon>Lactuca</taxon>
    </lineage>
</organism>
<accession>A0AAU9P3K0</accession>
<dbReference type="InterPro" id="IPR042240">
    <property type="entry name" value="CHASE_sf"/>
</dbReference>
<comment type="subcellular location">
    <subcellularLocation>
        <location evidence="1">Membrane</location>
    </subcellularLocation>
</comment>
<comment type="caution">
    <text evidence="6">The sequence shown here is derived from an EMBL/GenBank/DDBJ whole genome shotgun (WGS) entry which is preliminary data.</text>
</comment>
<dbReference type="PROSITE" id="PS50839">
    <property type="entry name" value="CHASE"/>
    <property type="match status" value="1"/>
</dbReference>
<keyword evidence="4" id="KW-0472">Membrane</keyword>
<name>A0AAU9P3K0_9ASTR</name>
<keyword evidence="3" id="KW-1133">Transmembrane helix</keyword>
<protein>
    <recommendedName>
        <fullName evidence="5">CHASE domain-containing protein</fullName>
    </recommendedName>
</protein>
<evidence type="ECO:0000256" key="4">
    <source>
        <dbReference type="ARBA" id="ARBA00023136"/>
    </source>
</evidence>
<dbReference type="GO" id="GO:0007165">
    <property type="term" value="P:signal transduction"/>
    <property type="evidence" value="ECO:0007669"/>
    <property type="project" value="UniProtKB-ARBA"/>
</dbReference>
<dbReference type="Proteomes" id="UP001157418">
    <property type="component" value="Unassembled WGS sequence"/>
</dbReference>
<feature type="domain" description="CHASE" evidence="5">
    <location>
        <begin position="131"/>
        <end position="171"/>
    </location>
</feature>
<gene>
    <name evidence="6" type="ORF">LVIROSA_LOCUS30505</name>
</gene>
<evidence type="ECO:0000313" key="7">
    <source>
        <dbReference type="Proteomes" id="UP001157418"/>
    </source>
</evidence>
<keyword evidence="2" id="KW-0812">Transmembrane</keyword>
<dbReference type="InterPro" id="IPR006189">
    <property type="entry name" value="CHASE_dom"/>
</dbReference>
<evidence type="ECO:0000256" key="2">
    <source>
        <dbReference type="ARBA" id="ARBA00022692"/>
    </source>
</evidence>
<dbReference type="GO" id="GO:0016020">
    <property type="term" value="C:membrane"/>
    <property type="evidence" value="ECO:0007669"/>
    <property type="project" value="UniProtKB-SubCell"/>
</dbReference>
<dbReference type="EMBL" id="CAKMRJ010005523">
    <property type="protein sequence ID" value="CAH1444694.1"/>
    <property type="molecule type" value="Genomic_DNA"/>
</dbReference>
<dbReference type="Gene3D" id="3.30.450.350">
    <property type="entry name" value="CHASE domain"/>
    <property type="match status" value="1"/>
</dbReference>
<dbReference type="AlphaFoldDB" id="A0AAU9P3K0"/>
<keyword evidence="7" id="KW-1185">Reference proteome</keyword>
<reference evidence="6 7" key="1">
    <citation type="submission" date="2022-01" db="EMBL/GenBank/DDBJ databases">
        <authorList>
            <person name="Xiong W."/>
            <person name="Schranz E."/>
        </authorList>
    </citation>
    <scope>NUCLEOTIDE SEQUENCE [LARGE SCALE GENOMIC DNA]</scope>
</reference>
<evidence type="ECO:0000256" key="1">
    <source>
        <dbReference type="ARBA" id="ARBA00004370"/>
    </source>
</evidence>
<evidence type="ECO:0000256" key="3">
    <source>
        <dbReference type="ARBA" id="ARBA00022989"/>
    </source>
</evidence>
<dbReference type="GO" id="GO:0003824">
    <property type="term" value="F:catalytic activity"/>
    <property type="evidence" value="ECO:0007669"/>
    <property type="project" value="UniProtKB-ARBA"/>
</dbReference>
<evidence type="ECO:0000259" key="5">
    <source>
        <dbReference type="PROSITE" id="PS50839"/>
    </source>
</evidence>
<sequence>MERKSLKLHFRYLYFCLCVDHRLGLYNFRSFPPRPYPISSIERRIEMQQRYRRHFYLMPLPIYVPTNPQGAEQLPPAIVVTETDYYLRKLWGAPLEGLKKKLRCRASRENRRGFSEYVLGVLVSTFHYYTNPSVIDQQTFAEYTARTAFERPLLSGVAYAQRVMNYEREDL</sequence>